<reference evidence="7" key="1">
    <citation type="submission" date="2021-07" db="EMBL/GenBank/DDBJ databases">
        <title>Neiella marina sp. nov., isolated from the intestinal content of sea cucumber Apostichopus japonicus.</title>
        <authorList>
            <person name="Bai X."/>
        </authorList>
    </citation>
    <scope>NUCLEOTIDE SEQUENCE</scope>
    <source>
        <strain evidence="7">126</strain>
    </source>
</reference>
<proteinExistence type="predicted"/>
<evidence type="ECO:0000256" key="5">
    <source>
        <dbReference type="ARBA" id="ARBA00023163"/>
    </source>
</evidence>
<name>A0ABS7EKG7_9GAMM</name>
<sequence length="291" mass="33389">MPTNGLLQPTTEWRDILHLHPDCEEVFVATQGDRTLQQAGVNLAGRSILKTSYRVGRATPDNHTVLLTLSGGGVLHTKHGRSIIEPDSMMVLPASQPFLFELEQQACWRTCWFLLADNERWQFLHQRQQQLVTVPGLGGQLDRTLATFAAEQQSAPSQQQALISQLVLSFLDRVLERQSELPQQQVKLMRLFDDVERQLHLPWSVADLAKRMYLSEPQLYRLSRQYIGLSPMQHITQLRVKRGKDLLFHSQLSVKQIAQSLGYEDGLSFSHCFKKHVGLSPQHWRQQQARR</sequence>
<dbReference type="Pfam" id="PF12833">
    <property type="entry name" value="HTH_18"/>
    <property type="match status" value="1"/>
</dbReference>
<dbReference type="InterPro" id="IPR009057">
    <property type="entry name" value="Homeodomain-like_sf"/>
</dbReference>
<dbReference type="PROSITE" id="PS01124">
    <property type="entry name" value="HTH_ARAC_FAMILY_2"/>
    <property type="match status" value="1"/>
</dbReference>
<comment type="caution">
    <text evidence="7">The sequence shown here is derived from an EMBL/GenBank/DDBJ whole genome shotgun (WGS) entry which is preliminary data.</text>
</comment>
<dbReference type="SUPFAM" id="SSF46689">
    <property type="entry name" value="Homeodomain-like"/>
    <property type="match status" value="1"/>
</dbReference>
<evidence type="ECO:0000256" key="1">
    <source>
        <dbReference type="ARBA" id="ARBA00022490"/>
    </source>
</evidence>
<evidence type="ECO:0000256" key="4">
    <source>
        <dbReference type="ARBA" id="ARBA00023159"/>
    </source>
</evidence>
<feature type="domain" description="HTH araC/xylS-type" evidence="6">
    <location>
        <begin position="189"/>
        <end position="287"/>
    </location>
</feature>
<dbReference type="SMART" id="SM00342">
    <property type="entry name" value="HTH_ARAC"/>
    <property type="match status" value="1"/>
</dbReference>
<keyword evidence="1" id="KW-0963">Cytoplasm</keyword>
<dbReference type="Pfam" id="PF02311">
    <property type="entry name" value="AraC_binding"/>
    <property type="match status" value="1"/>
</dbReference>
<keyword evidence="5" id="KW-0804">Transcription</keyword>
<keyword evidence="2" id="KW-0805">Transcription regulation</keyword>
<keyword evidence="8" id="KW-1185">Reference proteome</keyword>
<dbReference type="Gene3D" id="1.10.10.60">
    <property type="entry name" value="Homeodomain-like"/>
    <property type="match status" value="1"/>
</dbReference>
<dbReference type="InterPro" id="IPR003313">
    <property type="entry name" value="AraC-bd"/>
</dbReference>
<dbReference type="EMBL" id="JAHZSS010000030">
    <property type="protein sequence ID" value="MBW8192857.1"/>
    <property type="molecule type" value="Genomic_DNA"/>
</dbReference>
<dbReference type="InterPro" id="IPR037923">
    <property type="entry name" value="HTH-like"/>
</dbReference>
<evidence type="ECO:0000256" key="3">
    <source>
        <dbReference type="ARBA" id="ARBA00023125"/>
    </source>
</evidence>
<dbReference type="InterPro" id="IPR018060">
    <property type="entry name" value="HTH_AraC"/>
</dbReference>
<dbReference type="SUPFAM" id="SSF51215">
    <property type="entry name" value="Regulatory protein AraC"/>
    <property type="match status" value="1"/>
</dbReference>
<accession>A0ABS7EKG7</accession>
<protein>
    <submittedName>
        <fullName evidence="7">AraC family transcriptional regulator</fullName>
    </submittedName>
</protein>
<dbReference type="PANTHER" id="PTHR46796">
    <property type="entry name" value="HTH-TYPE TRANSCRIPTIONAL ACTIVATOR RHAS-RELATED"/>
    <property type="match status" value="1"/>
</dbReference>
<dbReference type="PANTHER" id="PTHR46796:SF13">
    <property type="entry name" value="HTH-TYPE TRANSCRIPTIONAL ACTIVATOR RHAS"/>
    <property type="match status" value="1"/>
</dbReference>
<dbReference type="InterPro" id="IPR018062">
    <property type="entry name" value="HTH_AraC-typ_CS"/>
</dbReference>
<dbReference type="PROSITE" id="PS00041">
    <property type="entry name" value="HTH_ARAC_FAMILY_1"/>
    <property type="match status" value="1"/>
</dbReference>
<keyword evidence="4" id="KW-0010">Activator</keyword>
<organism evidence="7 8">
    <name type="scientific">Neiella holothuriorum</name>
    <dbReference type="NCBI Taxonomy" id="2870530"/>
    <lineage>
        <taxon>Bacteria</taxon>
        <taxon>Pseudomonadati</taxon>
        <taxon>Pseudomonadota</taxon>
        <taxon>Gammaproteobacteria</taxon>
        <taxon>Alteromonadales</taxon>
        <taxon>Echinimonadaceae</taxon>
        <taxon>Neiella</taxon>
    </lineage>
</organism>
<dbReference type="Gene3D" id="2.60.120.280">
    <property type="entry name" value="Regulatory protein AraC"/>
    <property type="match status" value="1"/>
</dbReference>
<dbReference type="Proteomes" id="UP001166251">
    <property type="component" value="Unassembled WGS sequence"/>
</dbReference>
<dbReference type="RefSeq" id="WP_220105479.1">
    <property type="nucleotide sequence ID" value="NZ_JAHZSS010000030.1"/>
</dbReference>
<evidence type="ECO:0000259" key="6">
    <source>
        <dbReference type="PROSITE" id="PS01124"/>
    </source>
</evidence>
<evidence type="ECO:0000256" key="2">
    <source>
        <dbReference type="ARBA" id="ARBA00023015"/>
    </source>
</evidence>
<keyword evidence="3" id="KW-0238">DNA-binding</keyword>
<dbReference type="InterPro" id="IPR050204">
    <property type="entry name" value="AraC_XylS_family_regulators"/>
</dbReference>
<evidence type="ECO:0000313" key="8">
    <source>
        <dbReference type="Proteomes" id="UP001166251"/>
    </source>
</evidence>
<evidence type="ECO:0000313" key="7">
    <source>
        <dbReference type="EMBL" id="MBW8192857.1"/>
    </source>
</evidence>
<gene>
    <name evidence="7" type="ORF">K0504_17605</name>
</gene>